<accession>A0A2C5Z5L1</accession>
<keyword evidence="12" id="KW-1185">Reference proteome</keyword>
<dbReference type="InterPro" id="IPR004443">
    <property type="entry name" value="YjeF_N_dom"/>
</dbReference>
<evidence type="ECO:0000256" key="4">
    <source>
        <dbReference type="ARBA" id="ARBA00022723"/>
    </source>
</evidence>
<dbReference type="EC" id="5.1.99.6" evidence="3"/>
<dbReference type="Pfam" id="PF03853">
    <property type="entry name" value="YjeF_N"/>
    <property type="match status" value="1"/>
</dbReference>
<dbReference type="AlphaFoldDB" id="A0A2C5Z5L1"/>
<keyword evidence="8" id="KW-0520">NAD</keyword>
<evidence type="ECO:0000256" key="6">
    <source>
        <dbReference type="ARBA" id="ARBA00022857"/>
    </source>
</evidence>
<comment type="catalytic activity">
    <reaction evidence="2">
        <text>(6R)-NADPHX = (6S)-NADPHX</text>
        <dbReference type="Rhea" id="RHEA:32227"/>
        <dbReference type="ChEBI" id="CHEBI:64076"/>
        <dbReference type="ChEBI" id="CHEBI:64077"/>
        <dbReference type="EC" id="5.1.99.6"/>
    </reaction>
</comment>
<dbReference type="PROSITE" id="PS51385">
    <property type="entry name" value="YJEF_N"/>
    <property type="match status" value="1"/>
</dbReference>
<evidence type="ECO:0000256" key="3">
    <source>
        <dbReference type="ARBA" id="ARBA00012228"/>
    </source>
</evidence>
<dbReference type="SUPFAM" id="SSF64153">
    <property type="entry name" value="YjeF N-terminal domain-like"/>
    <property type="match status" value="1"/>
</dbReference>
<dbReference type="EMBL" id="NJES01000132">
    <property type="protein sequence ID" value="PHH77135.1"/>
    <property type="molecule type" value="Genomic_DNA"/>
</dbReference>
<dbReference type="STRING" id="2004952.A0A2C5Z5L1"/>
<evidence type="ECO:0000256" key="2">
    <source>
        <dbReference type="ARBA" id="ARBA00000909"/>
    </source>
</evidence>
<evidence type="ECO:0000313" key="11">
    <source>
        <dbReference type="EMBL" id="PHH77135.1"/>
    </source>
</evidence>
<dbReference type="InterPro" id="IPR032976">
    <property type="entry name" value="YJEFN_prot_NAXE-like"/>
</dbReference>
<comment type="caution">
    <text evidence="11">The sequence shown here is derived from an EMBL/GenBank/DDBJ whole genome shotgun (WGS) entry which is preliminary data.</text>
</comment>
<comment type="catalytic activity">
    <reaction evidence="1">
        <text>(6R)-NADHX = (6S)-NADHX</text>
        <dbReference type="Rhea" id="RHEA:32215"/>
        <dbReference type="ChEBI" id="CHEBI:64074"/>
        <dbReference type="ChEBI" id="CHEBI:64075"/>
        <dbReference type="EC" id="5.1.99.6"/>
    </reaction>
</comment>
<organism evidence="11 12">
    <name type="scientific">Ophiocordyceps camponoti-rufipedis</name>
    <dbReference type="NCBI Taxonomy" id="2004952"/>
    <lineage>
        <taxon>Eukaryota</taxon>
        <taxon>Fungi</taxon>
        <taxon>Dikarya</taxon>
        <taxon>Ascomycota</taxon>
        <taxon>Pezizomycotina</taxon>
        <taxon>Sordariomycetes</taxon>
        <taxon>Hypocreomycetidae</taxon>
        <taxon>Hypocreales</taxon>
        <taxon>Ophiocordycipitaceae</taxon>
        <taxon>Ophiocordyceps</taxon>
    </lineage>
</organism>
<evidence type="ECO:0000256" key="8">
    <source>
        <dbReference type="ARBA" id="ARBA00023027"/>
    </source>
</evidence>
<dbReference type="GO" id="GO:0052856">
    <property type="term" value="F:NAD(P)HX epimerase activity"/>
    <property type="evidence" value="ECO:0007669"/>
    <property type="project" value="UniProtKB-EC"/>
</dbReference>
<proteinExistence type="predicted"/>
<evidence type="ECO:0000256" key="7">
    <source>
        <dbReference type="ARBA" id="ARBA00022958"/>
    </source>
</evidence>
<evidence type="ECO:0000259" key="10">
    <source>
        <dbReference type="PROSITE" id="PS51385"/>
    </source>
</evidence>
<keyword evidence="7" id="KW-0630">Potassium</keyword>
<reference evidence="11 12" key="1">
    <citation type="submission" date="2017-06" db="EMBL/GenBank/DDBJ databases">
        <title>Ant-infecting Ophiocordyceps genomes reveal a high diversity of potential behavioral manipulation genes and a possible major role for enterotoxins.</title>
        <authorList>
            <person name="De Bekker C."/>
            <person name="Evans H.C."/>
            <person name="Brachmann A."/>
            <person name="Hughes D.P."/>
        </authorList>
    </citation>
    <scope>NUCLEOTIDE SEQUENCE [LARGE SCALE GENOMIC DNA]</scope>
    <source>
        <strain evidence="11 12">Map16</strain>
    </source>
</reference>
<dbReference type="PANTHER" id="PTHR13232:SF10">
    <property type="entry name" value="NAD(P)H-HYDRATE EPIMERASE"/>
    <property type="match status" value="1"/>
</dbReference>
<keyword evidence="4" id="KW-0479">Metal-binding</keyword>
<keyword evidence="9" id="KW-0413">Isomerase</keyword>
<name>A0A2C5Z5L1_9HYPO</name>
<dbReference type="GO" id="GO:0005739">
    <property type="term" value="C:mitochondrion"/>
    <property type="evidence" value="ECO:0007669"/>
    <property type="project" value="TreeGrafter"/>
</dbReference>
<keyword evidence="5" id="KW-0547">Nucleotide-binding</keyword>
<feature type="domain" description="YjeF N-terminal" evidence="10">
    <location>
        <begin position="1"/>
        <end position="185"/>
    </location>
</feature>
<protein>
    <recommendedName>
        <fullName evidence="3">NAD(P)H-hydrate epimerase</fullName>
        <ecNumber evidence="3">5.1.99.6</ecNumber>
    </recommendedName>
</protein>
<dbReference type="InterPro" id="IPR036652">
    <property type="entry name" value="YjeF_N_dom_sf"/>
</dbReference>
<evidence type="ECO:0000256" key="5">
    <source>
        <dbReference type="ARBA" id="ARBA00022741"/>
    </source>
</evidence>
<sequence length="200" mass="21736">MIHTNTPQTLGAKAAAALDHDLMTACGYSIDQLMELAGLSVSQAGELPTVFYPKRSKADLFSRLATQLETLRVPFVDDFEPAMASTDQVVDAIFGFSFSGEVREPFPAVIRALEQSKLPIMSVDAPSSWDIEKGPPASGLGSRFMPSALVSLTAPKPLVKHFRGRHFIGGRFVPPSIASRYELDLPQYKGIDQVVEVSKI</sequence>
<dbReference type="PANTHER" id="PTHR13232">
    <property type="entry name" value="NAD(P)H-HYDRATE EPIMERASE"/>
    <property type="match status" value="1"/>
</dbReference>
<evidence type="ECO:0000256" key="1">
    <source>
        <dbReference type="ARBA" id="ARBA00000013"/>
    </source>
</evidence>
<dbReference type="GO" id="GO:0000166">
    <property type="term" value="F:nucleotide binding"/>
    <property type="evidence" value="ECO:0007669"/>
    <property type="project" value="UniProtKB-KW"/>
</dbReference>
<keyword evidence="6" id="KW-0521">NADP</keyword>
<dbReference type="Proteomes" id="UP000226431">
    <property type="component" value="Unassembled WGS sequence"/>
</dbReference>
<evidence type="ECO:0000313" key="12">
    <source>
        <dbReference type="Proteomes" id="UP000226431"/>
    </source>
</evidence>
<dbReference type="GO" id="GO:0046872">
    <property type="term" value="F:metal ion binding"/>
    <property type="evidence" value="ECO:0007669"/>
    <property type="project" value="UniProtKB-KW"/>
</dbReference>
<dbReference type="OrthoDB" id="10064708at2759"/>
<gene>
    <name evidence="11" type="ORF">CDD80_903</name>
</gene>
<evidence type="ECO:0000256" key="9">
    <source>
        <dbReference type="ARBA" id="ARBA00023235"/>
    </source>
</evidence>
<dbReference type="Gene3D" id="3.40.50.10260">
    <property type="entry name" value="YjeF N-terminal domain"/>
    <property type="match status" value="1"/>
</dbReference>